<dbReference type="Pfam" id="PF00004">
    <property type="entry name" value="AAA"/>
    <property type="match status" value="1"/>
</dbReference>
<dbReference type="GO" id="GO:0005634">
    <property type="term" value="C:nucleus"/>
    <property type="evidence" value="ECO:0007669"/>
    <property type="project" value="TreeGrafter"/>
</dbReference>
<dbReference type="GO" id="GO:0005524">
    <property type="term" value="F:ATP binding"/>
    <property type="evidence" value="ECO:0007669"/>
    <property type="project" value="InterPro"/>
</dbReference>
<sequence length="443" mass="50429">MMASAPLDFANTILRTPYPAATYTAHQLLTEHTGRVVIQGDQGLFNLKKFAKAGKCVLTVTDRMHQHSEFDWESEVESYSDTGCAAATSETTPNNKLEETTLNVWYDVEWEGHRLELVLLALPRVGDPACHYYFLITDDRAVGERLIAECSRFNLNVEDCIWVFSDGYWSSEEDASEMFKSCTFDNLILGGNLKKTIQNEIDMFFSSRELYAKYDAPWKRGFLFSGPPGNGKTHFLKAIMSHCLRKKPRVTVLLVKSFKGCGQLDEHRIGRIFKRARQRPSLLIFEDLDSLVTDENRSFFLNELDGLKANNGVMCVATTNHPERLDPAIRDRPSRFDRHFTFGLPTFENRLAFLKLWATGKGKEVAISDDVAKEVCEDAVTGGFSYAYMKELMLASIVRWLHGENRDDHRVPFADILREQAEVLRSHVKRDEEAEAKSADAQK</sequence>
<dbReference type="GO" id="GO:0016887">
    <property type="term" value="F:ATP hydrolysis activity"/>
    <property type="evidence" value="ECO:0007669"/>
    <property type="project" value="InterPro"/>
</dbReference>
<dbReference type="PANTHER" id="PTHR23077:SF132">
    <property type="entry name" value="ATP-DEPENDENT ZN PROTEASE"/>
    <property type="match status" value="1"/>
</dbReference>
<gene>
    <name evidence="2" type="ORF">HDU87_006420</name>
</gene>
<evidence type="ECO:0000259" key="1">
    <source>
        <dbReference type="SMART" id="SM00382"/>
    </source>
</evidence>
<dbReference type="AlphaFoldDB" id="A0AAD5TH20"/>
<dbReference type="Proteomes" id="UP001212152">
    <property type="component" value="Unassembled WGS sequence"/>
</dbReference>
<evidence type="ECO:0000313" key="3">
    <source>
        <dbReference type="Proteomes" id="UP001212152"/>
    </source>
</evidence>
<name>A0AAD5TH20_9FUNG</name>
<dbReference type="SMART" id="SM00382">
    <property type="entry name" value="AAA"/>
    <property type="match status" value="1"/>
</dbReference>
<reference evidence="2" key="1">
    <citation type="submission" date="2020-05" db="EMBL/GenBank/DDBJ databases">
        <title>Phylogenomic resolution of chytrid fungi.</title>
        <authorList>
            <person name="Stajich J.E."/>
            <person name="Amses K."/>
            <person name="Simmons R."/>
            <person name="Seto K."/>
            <person name="Myers J."/>
            <person name="Bonds A."/>
            <person name="Quandt C.A."/>
            <person name="Barry K."/>
            <person name="Liu P."/>
            <person name="Grigoriev I."/>
            <person name="Longcore J.E."/>
            <person name="James T.Y."/>
        </authorList>
    </citation>
    <scope>NUCLEOTIDE SEQUENCE</scope>
    <source>
        <strain evidence="2">JEL0379</strain>
    </source>
</reference>
<dbReference type="InterPro" id="IPR003593">
    <property type="entry name" value="AAA+_ATPase"/>
</dbReference>
<dbReference type="GO" id="GO:1990275">
    <property type="term" value="F:preribosome binding"/>
    <property type="evidence" value="ECO:0007669"/>
    <property type="project" value="TreeGrafter"/>
</dbReference>
<keyword evidence="3" id="KW-1185">Reference proteome</keyword>
<organism evidence="2 3">
    <name type="scientific">Geranomyces variabilis</name>
    <dbReference type="NCBI Taxonomy" id="109894"/>
    <lineage>
        <taxon>Eukaryota</taxon>
        <taxon>Fungi</taxon>
        <taxon>Fungi incertae sedis</taxon>
        <taxon>Chytridiomycota</taxon>
        <taxon>Chytridiomycota incertae sedis</taxon>
        <taxon>Chytridiomycetes</taxon>
        <taxon>Spizellomycetales</taxon>
        <taxon>Powellomycetaceae</taxon>
        <taxon>Geranomyces</taxon>
    </lineage>
</organism>
<dbReference type="GO" id="GO:0003723">
    <property type="term" value="F:RNA binding"/>
    <property type="evidence" value="ECO:0007669"/>
    <property type="project" value="TreeGrafter"/>
</dbReference>
<dbReference type="InterPro" id="IPR027417">
    <property type="entry name" value="P-loop_NTPase"/>
</dbReference>
<evidence type="ECO:0000313" key="2">
    <source>
        <dbReference type="EMBL" id="KAJ3175185.1"/>
    </source>
</evidence>
<dbReference type="SUPFAM" id="SSF52540">
    <property type="entry name" value="P-loop containing nucleoside triphosphate hydrolases"/>
    <property type="match status" value="1"/>
</dbReference>
<comment type="caution">
    <text evidence="2">The sequence shown here is derived from an EMBL/GenBank/DDBJ whole genome shotgun (WGS) entry which is preliminary data.</text>
</comment>
<dbReference type="CDD" id="cd19481">
    <property type="entry name" value="RecA-like_protease"/>
    <property type="match status" value="1"/>
</dbReference>
<dbReference type="EMBL" id="JADGJQ010000055">
    <property type="protein sequence ID" value="KAJ3175185.1"/>
    <property type="molecule type" value="Genomic_DNA"/>
</dbReference>
<feature type="domain" description="AAA+ ATPase" evidence="1">
    <location>
        <begin position="218"/>
        <end position="346"/>
    </location>
</feature>
<dbReference type="Gene3D" id="3.40.50.300">
    <property type="entry name" value="P-loop containing nucleotide triphosphate hydrolases"/>
    <property type="match status" value="1"/>
</dbReference>
<dbReference type="GO" id="GO:0042254">
    <property type="term" value="P:ribosome biogenesis"/>
    <property type="evidence" value="ECO:0007669"/>
    <property type="project" value="TreeGrafter"/>
</dbReference>
<proteinExistence type="predicted"/>
<accession>A0AAD5TH20</accession>
<dbReference type="InterPro" id="IPR003959">
    <property type="entry name" value="ATPase_AAA_core"/>
</dbReference>
<protein>
    <recommendedName>
        <fullName evidence="1">AAA+ ATPase domain-containing protein</fullName>
    </recommendedName>
</protein>
<dbReference type="InterPro" id="IPR050168">
    <property type="entry name" value="AAA_ATPase_domain"/>
</dbReference>
<dbReference type="PANTHER" id="PTHR23077">
    <property type="entry name" value="AAA-FAMILY ATPASE"/>
    <property type="match status" value="1"/>
</dbReference>